<dbReference type="EMBL" id="QQRQ01000005">
    <property type="protein sequence ID" value="RFT06992.1"/>
    <property type="molecule type" value="Genomic_DNA"/>
</dbReference>
<proteinExistence type="predicted"/>
<reference evidence="2 3" key="1">
    <citation type="submission" date="2018-07" db="EMBL/GenBank/DDBJ databases">
        <title>GABA Modulating Bacteria of the Human Gut Microbiota.</title>
        <authorList>
            <person name="Strandwitz P."/>
            <person name="Kim K.H."/>
            <person name="Terekhova D."/>
            <person name="Liu J.K."/>
            <person name="Sharma A."/>
            <person name="Levering J."/>
            <person name="Mcdonald D."/>
            <person name="Dietrich D."/>
            <person name="Ramadhar T.R."/>
            <person name="Lekbua A."/>
            <person name="Mroue N."/>
            <person name="Liston C."/>
            <person name="Stewart E.J."/>
            <person name="Dubin M.J."/>
            <person name="Zengler K."/>
            <person name="Knight R."/>
            <person name="Gilbert J.A."/>
            <person name="Clardy J."/>
            <person name="Lewis K."/>
        </authorList>
    </citation>
    <scope>NUCLEOTIDE SEQUENCE [LARGE SCALE GENOMIC DNA]</scope>
    <source>
        <strain evidence="2 3">KLE1738</strain>
    </source>
</reference>
<name>A0A3E2B4N8_9FIRM</name>
<evidence type="ECO:0000313" key="2">
    <source>
        <dbReference type="EMBL" id="RFT06992.1"/>
    </source>
</evidence>
<dbReference type="Proteomes" id="UP000260649">
    <property type="component" value="Unassembled WGS sequence"/>
</dbReference>
<sequence length="128" mass="15202">MAEPTKTFWQRHPGFDVYSLFWLVLFLILAALGRFYLPLFLPAAVVLVYLLIRLFSKNQQKRQVENARFIALFRSIFRWFRGRKVLQTDKEYYYFKCPTCGQSMRLPRGLGKVEITCRSCASRFETKS</sequence>
<evidence type="ECO:0000256" key="1">
    <source>
        <dbReference type="SAM" id="Phobius"/>
    </source>
</evidence>
<comment type="caution">
    <text evidence="2">The sequence shown here is derived from an EMBL/GenBank/DDBJ whole genome shotgun (WGS) entry which is preliminary data.</text>
</comment>
<dbReference type="RefSeq" id="WP_021920437.1">
    <property type="nucleotide sequence ID" value="NZ_CAKXKJ010000004.1"/>
</dbReference>
<keyword evidence="1" id="KW-0472">Membrane</keyword>
<dbReference type="AlphaFoldDB" id="A0A3E2B4N8"/>
<evidence type="ECO:0008006" key="4">
    <source>
        <dbReference type="Google" id="ProtNLM"/>
    </source>
</evidence>
<dbReference type="GeneID" id="97995030"/>
<accession>A0A3E2B4N8</accession>
<dbReference type="OrthoDB" id="3174166at2"/>
<evidence type="ECO:0000313" key="3">
    <source>
        <dbReference type="Proteomes" id="UP000260649"/>
    </source>
</evidence>
<gene>
    <name evidence="2" type="ORF">DV520_04675</name>
</gene>
<feature type="transmembrane region" description="Helical" evidence="1">
    <location>
        <begin position="20"/>
        <end position="52"/>
    </location>
</feature>
<keyword evidence="3" id="KW-1185">Reference proteome</keyword>
<keyword evidence="1" id="KW-0812">Transmembrane</keyword>
<protein>
    <recommendedName>
        <fullName evidence="4">Zn-finger containing protein</fullName>
    </recommendedName>
</protein>
<keyword evidence="1" id="KW-1133">Transmembrane helix</keyword>
<organism evidence="2 3">
    <name type="scientific">Evtepia gabavorous</name>
    <dbReference type="NCBI Taxonomy" id="2211183"/>
    <lineage>
        <taxon>Bacteria</taxon>
        <taxon>Bacillati</taxon>
        <taxon>Bacillota</taxon>
        <taxon>Clostridia</taxon>
        <taxon>Eubacteriales</taxon>
        <taxon>Evtepia</taxon>
    </lineage>
</organism>